<dbReference type="Proteomes" id="UP000324748">
    <property type="component" value="Unassembled WGS sequence"/>
</dbReference>
<accession>A0A5B0MI21</accession>
<dbReference type="EMBL" id="VSWC01000153">
    <property type="protein sequence ID" value="KAA1075716.1"/>
    <property type="molecule type" value="Genomic_DNA"/>
</dbReference>
<evidence type="ECO:0000313" key="3">
    <source>
        <dbReference type="Proteomes" id="UP000324748"/>
    </source>
</evidence>
<gene>
    <name evidence="2" type="ORF">PGT21_000759</name>
</gene>
<feature type="region of interest" description="Disordered" evidence="1">
    <location>
        <begin position="113"/>
        <end position="138"/>
    </location>
</feature>
<proteinExistence type="predicted"/>
<name>A0A5B0MI21_PUCGR</name>
<evidence type="ECO:0000313" key="2">
    <source>
        <dbReference type="EMBL" id="KAA1075716.1"/>
    </source>
</evidence>
<keyword evidence="3" id="KW-1185">Reference proteome</keyword>
<feature type="region of interest" description="Disordered" evidence="1">
    <location>
        <begin position="45"/>
        <end position="68"/>
    </location>
</feature>
<protein>
    <submittedName>
        <fullName evidence="2">Uncharacterized protein</fullName>
    </submittedName>
</protein>
<comment type="caution">
    <text evidence="2">The sequence shown here is derived from an EMBL/GenBank/DDBJ whole genome shotgun (WGS) entry which is preliminary data.</text>
</comment>
<organism evidence="2 3">
    <name type="scientific">Puccinia graminis f. sp. tritici</name>
    <dbReference type="NCBI Taxonomy" id="56615"/>
    <lineage>
        <taxon>Eukaryota</taxon>
        <taxon>Fungi</taxon>
        <taxon>Dikarya</taxon>
        <taxon>Basidiomycota</taxon>
        <taxon>Pucciniomycotina</taxon>
        <taxon>Pucciniomycetes</taxon>
        <taxon>Pucciniales</taxon>
        <taxon>Pucciniaceae</taxon>
        <taxon>Puccinia</taxon>
    </lineage>
</organism>
<evidence type="ECO:0000256" key="1">
    <source>
        <dbReference type="SAM" id="MobiDB-lite"/>
    </source>
</evidence>
<feature type="compositionally biased region" description="Polar residues" evidence="1">
    <location>
        <begin position="114"/>
        <end position="130"/>
    </location>
</feature>
<dbReference type="AlphaFoldDB" id="A0A5B0MI21"/>
<sequence length="156" mass="16644">MSKKGQPYVGCRGRLLSQIKGSAKETVSKLSVRFTTGGGWRNSSAYTAGPVDAPVSDSDAHPWPGQRENTPMDVLCKLVSWVYWLTTSNSIHPCNRDSSQPSLFSVAPAGGVEMNSQISPPSTAQANKSSPMRAPRAAAQGLCPAVRTQRIATHCD</sequence>
<feature type="non-terminal residue" evidence="2">
    <location>
        <position position="156"/>
    </location>
</feature>
<reference evidence="2 3" key="1">
    <citation type="submission" date="2019-05" db="EMBL/GenBank/DDBJ databases">
        <title>Emergence of the Ug99 lineage of the wheat stem rust pathogen through somatic hybridization.</title>
        <authorList>
            <person name="Li F."/>
            <person name="Upadhyaya N.M."/>
            <person name="Sperschneider J."/>
            <person name="Matny O."/>
            <person name="Nguyen-Phuc H."/>
            <person name="Mago R."/>
            <person name="Raley C."/>
            <person name="Miller M.E."/>
            <person name="Silverstein K.A.T."/>
            <person name="Henningsen E."/>
            <person name="Hirsch C.D."/>
            <person name="Visser B."/>
            <person name="Pretorius Z.A."/>
            <person name="Steffenson B.J."/>
            <person name="Schwessinger B."/>
            <person name="Dodds P.N."/>
            <person name="Figueroa M."/>
        </authorList>
    </citation>
    <scope>NUCLEOTIDE SEQUENCE [LARGE SCALE GENOMIC DNA]</scope>
    <source>
        <strain evidence="2">21-0</strain>
    </source>
</reference>